<reference evidence="2" key="2">
    <citation type="journal article" date="2021" name="Microbiome">
        <title>Successional dynamics and alternative stable states in a saline activated sludge microbial community over 9 years.</title>
        <authorList>
            <person name="Wang Y."/>
            <person name="Ye J."/>
            <person name="Ju F."/>
            <person name="Liu L."/>
            <person name="Boyd J.A."/>
            <person name="Deng Y."/>
            <person name="Parks D.H."/>
            <person name="Jiang X."/>
            <person name="Yin X."/>
            <person name="Woodcroft B.J."/>
            <person name="Tyson G.W."/>
            <person name="Hugenholtz P."/>
            <person name="Polz M.F."/>
            <person name="Zhang T."/>
        </authorList>
    </citation>
    <scope>NUCLEOTIDE SEQUENCE</scope>
    <source>
        <strain evidence="2">HKST-UBA11</strain>
    </source>
</reference>
<sequence length="904" mass="100106">MKRDFRFFTITFLVVINLLHVGLVVRAQEDSEIPNSYEYTFPYTPVPEDAVDEFETEEDSNRLLLSEGTISFLRQYFGSLFMAPRHYLDRDFRGPELSYSKNFFIDWRNDIVIDTTLRQDPVRDWLCKIQEDLPSEQQVNSQNAFCAYANGKQGDVVRPTDPVCTTNPDGGISEYALHGPDGKDYYLPIDPGNNPESFNDINKKGYEFGDTTFYTFEYNPPLYHEGLDLLYPTGTPIIASNYGTVALARLDSRTAENPSVGYGNLIIVNHEFEDGQRTQTLYAHLSEILVTEGTYVRPGDVIGYMGNTGRSTTPHIHFEVRTCTAFGPSGSCENRVKIDPKPLITFDLTNLLAGGETEPVRECVGSPDGFTYDGDIHSFECILDIAANAVGNVPPEALYAISQNESKSCPNTWAQWYGISGVLTPNGQATPLTVDTDLNTINLDLAIREAEPDRQVCTGDPTQIAHASRNLWNDQPIDVRGVSQFTSGTFNSQLLATDDSGGSLMQQCVSALGGDQRPIEVPPEGHECRDKVTLRCLDEFWGYDNLSAKPYQYSRHIVSHVVCAKAIKLRNDAGNIPVDQWTDETMYNVARRYYGWVSNPENSPNIEYLKNIRACNDYGKDGWVHDYCDAAVETYNSPPDSLYECRVASTGNTPTSSPTISDTSIELPANVIEIPEPGNPSNIRGYMVELETIVQNSSASSPVSIDKFMQQQNACSAVNTNFYTPTLQPIGLYGDTYNACPTCDVRDFIDTAVVSYNGAVPPRLQARLQRTFTNGTEQIGLFTIYDESNPSDPTGTDTLFNGLDINWAVSGYYILENGQNNGTSSRAAEYPYLGLTSQGDIYAIAFNAQILPADQLASIQAISEPKIIHAILMDGGKSAQLKVGEQLLVDGEVNHYFIGSQCTN</sequence>
<dbReference type="Gene3D" id="2.70.70.10">
    <property type="entry name" value="Glucose Permease (Domain IIA)"/>
    <property type="match status" value="1"/>
</dbReference>
<dbReference type="Proteomes" id="UP000754563">
    <property type="component" value="Unassembled WGS sequence"/>
</dbReference>
<organism evidence="2 3">
    <name type="scientific">Candidatus Dojkabacteria bacterium</name>
    <dbReference type="NCBI Taxonomy" id="2099670"/>
    <lineage>
        <taxon>Bacteria</taxon>
        <taxon>Candidatus Dojkabacteria</taxon>
    </lineage>
</organism>
<dbReference type="CDD" id="cd12797">
    <property type="entry name" value="M23_peptidase"/>
    <property type="match status" value="1"/>
</dbReference>
<accession>A0A955L9D4</accession>
<dbReference type="InterPro" id="IPR016047">
    <property type="entry name" value="M23ase_b-sheet_dom"/>
</dbReference>
<dbReference type="GO" id="GO:0004222">
    <property type="term" value="F:metalloendopeptidase activity"/>
    <property type="evidence" value="ECO:0007669"/>
    <property type="project" value="TreeGrafter"/>
</dbReference>
<evidence type="ECO:0000313" key="3">
    <source>
        <dbReference type="Proteomes" id="UP000754563"/>
    </source>
</evidence>
<reference evidence="2" key="1">
    <citation type="submission" date="2020-04" db="EMBL/GenBank/DDBJ databases">
        <authorList>
            <person name="Zhang T."/>
        </authorList>
    </citation>
    <scope>NUCLEOTIDE SEQUENCE</scope>
    <source>
        <strain evidence="2">HKST-UBA11</strain>
    </source>
</reference>
<feature type="domain" description="M23ase beta-sheet core" evidence="1">
    <location>
        <begin position="223"/>
        <end position="322"/>
    </location>
</feature>
<dbReference type="InterPro" id="IPR011055">
    <property type="entry name" value="Dup_hybrid_motif"/>
</dbReference>
<dbReference type="PANTHER" id="PTHR21666">
    <property type="entry name" value="PEPTIDASE-RELATED"/>
    <property type="match status" value="1"/>
</dbReference>
<dbReference type="Pfam" id="PF01551">
    <property type="entry name" value="Peptidase_M23"/>
    <property type="match status" value="1"/>
</dbReference>
<dbReference type="AlphaFoldDB" id="A0A955L9D4"/>
<proteinExistence type="predicted"/>
<dbReference type="PANTHER" id="PTHR21666:SF270">
    <property type="entry name" value="MUREIN HYDROLASE ACTIVATOR ENVC"/>
    <property type="match status" value="1"/>
</dbReference>
<name>A0A955L9D4_9BACT</name>
<dbReference type="EMBL" id="JAGQLH010000063">
    <property type="protein sequence ID" value="MCA9385980.1"/>
    <property type="molecule type" value="Genomic_DNA"/>
</dbReference>
<evidence type="ECO:0000313" key="2">
    <source>
        <dbReference type="EMBL" id="MCA9385980.1"/>
    </source>
</evidence>
<evidence type="ECO:0000259" key="1">
    <source>
        <dbReference type="Pfam" id="PF01551"/>
    </source>
</evidence>
<comment type="caution">
    <text evidence="2">The sequence shown here is derived from an EMBL/GenBank/DDBJ whole genome shotgun (WGS) entry which is preliminary data.</text>
</comment>
<dbReference type="InterPro" id="IPR050570">
    <property type="entry name" value="Cell_wall_metabolism_enzyme"/>
</dbReference>
<dbReference type="SUPFAM" id="SSF51261">
    <property type="entry name" value="Duplicated hybrid motif"/>
    <property type="match status" value="1"/>
</dbReference>
<gene>
    <name evidence="2" type="ORF">KC717_05020</name>
</gene>
<protein>
    <submittedName>
        <fullName evidence="2">M23 family metallopeptidase</fullName>
    </submittedName>
</protein>